<dbReference type="KEGG" id="lit:FPZ52_07430"/>
<proteinExistence type="inferred from homology"/>
<dbReference type="InterPro" id="IPR036291">
    <property type="entry name" value="NAD(P)-bd_dom_sf"/>
</dbReference>
<comment type="similarity">
    <text evidence="1">Belongs to the NAD(P)-dependent epimerase/dehydratase family.</text>
</comment>
<dbReference type="Gene3D" id="3.40.50.720">
    <property type="entry name" value="NAD(P)-binding Rossmann-like Domain"/>
    <property type="match status" value="1"/>
</dbReference>
<name>A0A5B8IV39_9RHOB</name>
<dbReference type="SUPFAM" id="SSF51735">
    <property type="entry name" value="NAD(P)-binding Rossmann-fold domains"/>
    <property type="match status" value="1"/>
</dbReference>
<keyword evidence="7" id="KW-1185">Reference proteome</keyword>
<dbReference type="PANTHER" id="PTHR43103:SF5">
    <property type="entry name" value="4-EPIMERASE, PUTATIVE (AFU_ORTHOLOGUE AFUA_7G00360)-RELATED"/>
    <property type="match status" value="1"/>
</dbReference>
<sequence>MSMLNASESDQKKMSSSLPQRSGKCIAITGGSGRVGTTLRKILAQKVAKIKIVDKADPGPLADNETWEKLDISEGETLANCMADVDGIVHLAGYPNEREIADILRINVLGTHNVLEAARRNGIERIVFGSSNHTVGFYPRKTCVSDKDPMRPDSLYGLSKCWGELEAGLYFDKFGIRTLNIRIGNAGERPTDARALKIWISPRDLAQLVLIGLEHPDITCTTVYGISEIEAGWLDNRTAADLGYLPYDRAASLAGPDNAQERPSPMPHIAEFFQGGRFCVFNHDGTLRKRLK</sequence>
<evidence type="ECO:0000313" key="6">
    <source>
        <dbReference type="EMBL" id="QDY69474.1"/>
    </source>
</evidence>
<organism evidence="6 7">
    <name type="scientific">Qingshengfaniella alkalisoli</name>
    <dbReference type="NCBI Taxonomy" id="2599296"/>
    <lineage>
        <taxon>Bacteria</taxon>
        <taxon>Pseudomonadati</taxon>
        <taxon>Pseudomonadota</taxon>
        <taxon>Alphaproteobacteria</taxon>
        <taxon>Rhodobacterales</taxon>
        <taxon>Paracoccaceae</taxon>
        <taxon>Qingshengfaniella</taxon>
    </lineage>
</organism>
<reference evidence="6 7" key="1">
    <citation type="submission" date="2019-07" db="EMBL/GenBank/DDBJ databases">
        <title>Litoreibacter alkalisoli sp. nov., isolated from saline-alkaline soil.</title>
        <authorList>
            <person name="Wang S."/>
            <person name="Xu L."/>
            <person name="Xing Y.-T."/>
            <person name="Sun J.-Q."/>
        </authorList>
    </citation>
    <scope>NUCLEOTIDE SEQUENCE [LARGE SCALE GENOMIC DNA]</scope>
    <source>
        <strain evidence="6 7">LN3S51</strain>
    </source>
</reference>
<dbReference type="EMBL" id="CP042261">
    <property type="protein sequence ID" value="QDY69474.1"/>
    <property type="molecule type" value="Genomic_DNA"/>
</dbReference>
<dbReference type="OrthoDB" id="8770295at2"/>
<dbReference type="PANTHER" id="PTHR43103">
    <property type="entry name" value="NUCLEOSIDE-DIPHOSPHATE-SUGAR EPIMERASE"/>
    <property type="match status" value="1"/>
</dbReference>
<evidence type="ECO:0000256" key="4">
    <source>
        <dbReference type="SAM" id="MobiDB-lite"/>
    </source>
</evidence>
<feature type="domain" description="NAD-dependent epimerase/dehydratase" evidence="5">
    <location>
        <begin position="26"/>
        <end position="189"/>
    </location>
</feature>
<keyword evidence="3" id="KW-0520">NAD</keyword>
<gene>
    <name evidence="6" type="ORF">FPZ52_07430</name>
</gene>
<evidence type="ECO:0000256" key="1">
    <source>
        <dbReference type="ARBA" id="ARBA00007637"/>
    </source>
</evidence>
<dbReference type="AlphaFoldDB" id="A0A5B8IV39"/>
<dbReference type="Pfam" id="PF01370">
    <property type="entry name" value="Epimerase"/>
    <property type="match status" value="1"/>
</dbReference>
<evidence type="ECO:0000256" key="2">
    <source>
        <dbReference type="ARBA" id="ARBA00023002"/>
    </source>
</evidence>
<evidence type="ECO:0000313" key="7">
    <source>
        <dbReference type="Proteomes" id="UP000318483"/>
    </source>
</evidence>
<dbReference type="InterPro" id="IPR001509">
    <property type="entry name" value="Epimerase_deHydtase"/>
</dbReference>
<dbReference type="GO" id="GO:0016491">
    <property type="term" value="F:oxidoreductase activity"/>
    <property type="evidence" value="ECO:0007669"/>
    <property type="project" value="UniProtKB-KW"/>
</dbReference>
<evidence type="ECO:0000256" key="3">
    <source>
        <dbReference type="ARBA" id="ARBA00023027"/>
    </source>
</evidence>
<keyword evidence="2" id="KW-0560">Oxidoreductase</keyword>
<feature type="region of interest" description="Disordered" evidence="4">
    <location>
        <begin position="1"/>
        <end position="20"/>
    </location>
</feature>
<accession>A0A5B8IV39</accession>
<dbReference type="Proteomes" id="UP000318483">
    <property type="component" value="Chromosome"/>
</dbReference>
<protein>
    <submittedName>
        <fullName evidence="6">NAD(P)-dependent oxidoreductase</fullName>
    </submittedName>
</protein>
<evidence type="ECO:0000259" key="5">
    <source>
        <dbReference type="Pfam" id="PF01370"/>
    </source>
</evidence>